<keyword evidence="2" id="KW-1185">Reference proteome</keyword>
<dbReference type="Proteomes" id="UP000236161">
    <property type="component" value="Unassembled WGS sequence"/>
</dbReference>
<sequence length="87" mass="9005">MKGRTDGTSSSKSQASRMIQSTGFNQVKRLLKFVPESKNSKDHDVIFPKIKAEGAALVLSRGCAVAGASGRAVLRAVAGAQSLVCAG</sequence>
<name>A0A2I0AT71_9ASPA</name>
<dbReference type="EMBL" id="KZ451950">
    <property type="protein sequence ID" value="PKA58745.1"/>
    <property type="molecule type" value="Genomic_DNA"/>
</dbReference>
<evidence type="ECO:0000313" key="2">
    <source>
        <dbReference type="Proteomes" id="UP000236161"/>
    </source>
</evidence>
<dbReference type="AlphaFoldDB" id="A0A2I0AT71"/>
<proteinExistence type="predicted"/>
<accession>A0A2I0AT71</accession>
<gene>
    <name evidence="1" type="ORF">AXF42_Ash000838</name>
</gene>
<organism evidence="1 2">
    <name type="scientific">Apostasia shenzhenica</name>
    <dbReference type="NCBI Taxonomy" id="1088818"/>
    <lineage>
        <taxon>Eukaryota</taxon>
        <taxon>Viridiplantae</taxon>
        <taxon>Streptophyta</taxon>
        <taxon>Embryophyta</taxon>
        <taxon>Tracheophyta</taxon>
        <taxon>Spermatophyta</taxon>
        <taxon>Magnoliopsida</taxon>
        <taxon>Liliopsida</taxon>
        <taxon>Asparagales</taxon>
        <taxon>Orchidaceae</taxon>
        <taxon>Apostasioideae</taxon>
        <taxon>Apostasia</taxon>
    </lineage>
</organism>
<reference evidence="1 2" key="1">
    <citation type="journal article" date="2017" name="Nature">
        <title>The Apostasia genome and the evolution of orchids.</title>
        <authorList>
            <person name="Zhang G.Q."/>
            <person name="Liu K.W."/>
            <person name="Li Z."/>
            <person name="Lohaus R."/>
            <person name="Hsiao Y.Y."/>
            <person name="Niu S.C."/>
            <person name="Wang J.Y."/>
            <person name="Lin Y.C."/>
            <person name="Xu Q."/>
            <person name="Chen L.J."/>
            <person name="Yoshida K."/>
            <person name="Fujiwara S."/>
            <person name="Wang Z.W."/>
            <person name="Zhang Y.Q."/>
            <person name="Mitsuda N."/>
            <person name="Wang M."/>
            <person name="Liu G.H."/>
            <person name="Pecoraro L."/>
            <person name="Huang H.X."/>
            <person name="Xiao X.J."/>
            <person name="Lin M."/>
            <person name="Wu X.Y."/>
            <person name="Wu W.L."/>
            <person name="Chen Y.Y."/>
            <person name="Chang S.B."/>
            <person name="Sakamoto S."/>
            <person name="Ohme-Takagi M."/>
            <person name="Yagi M."/>
            <person name="Zeng S.J."/>
            <person name="Shen C.Y."/>
            <person name="Yeh C.M."/>
            <person name="Luo Y.B."/>
            <person name="Tsai W.C."/>
            <person name="Van de Peer Y."/>
            <person name="Liu Z.J."/>
        </authorList>
    </citation>
    <scope>NUCLEOTIDE SEQUENCE [LARGE SCALE GENOMIC DNA]</scope>
    <source>
        <strain evidence="2">cv. Shenzhen</strain>
        <tissue evidence="1">Stem</tissue>
    </source>
</reference>
<evidence type="ECO:0000313" key="1">
    <source>
        <dbReference type="EMBL" id="PKA58745.1"/>
    </source>
</evidence>
<protein>
    <submittedName>
        <fullName evidence="1">Uncharacterized protein</fullName>
    </submittedName>
</protein>